<protein>
    <recommendedName>
        <fullName evidence="1">glutathione-specific gamma-glutamylcyclotransferase</fullName>
        <ecNumber evidence="1">4.3.2.7</ecNumber>
    </recommendedName>
</protein>
<sequence>MTQNKDGLWVLGYGSLIYKPPPHYTQRIPALIYGYIRRFWQSSIDHRGIPEAPGRVVTLIPYDDVMNDPKYRTDVEKYYQNHNKELKHDDLTTLGVVYYIPPEYSDEVRQYLDIREQNGYTLHTVSVHLYPNESQREELAESLSHLEKDPVTGCQILQSSVYVGITDSSSNEAFVGPEDIEDTAVVIAKAVGPSGSNYLYLKMLYDSLAAMYKDGEFVGDNSYRKDMYLDVLMDKVEKLLNE</sequence>
<proteinExistence type="predicted"/>
<gene>
    <name evidence="3" type="ORF">RI543_001312</name>
</gene>
<dbReference type="CDD" id="cd06661">
    <property type="entry name" value="GGCT_like"/>
    <property type="match status" value="1"/>
</dbReference>
<evidence type="ECO:0000313" key="4">
    <source>
        <dbReference type="Proteomes" id="UP001306508"/>
    </source>
</evidence>
<dbReference type="Pfam" id="PF04752">
    <property type="entry name" value="ChaC"/>
    <property type="match status" value="1"/>
</dbReference>
<reference evidence="4" key="1">
    <citation type="submission" date="2023-07" db="EMBL/GenBank/DDBJ databases">
        <title>A draft genome of Kazachstania heterogenica Y-27499.</title>
        <authorList>
            <person name="Donic C."/>
            <person name="Kralova J.S."/>
            <person name="Fidel L."/>
            <person name="Ben-Dor S."/>
            <person name="Jung S."/>
        </authorList>
    </citation>
    <scope>NUCLEOTIDE SEQUENCE [LARGE SCALE GENOMIC DNA]</scope>
    <source>
        <strain evidence="4">Y27499</strain>
    </source>
</reference>
<dbReference type="GO" id="GO:0006751">
    <property type="term" value="P:glutathione catabolic process"/>
    <property type="evidence" value="ECO:0007669"/>
    <property type="project" value="InterPro"/>
</dbReference>
<dbReference type="EC" id="4.3.2.7" evidence="1"/>
<dbReference type="EMBL" id="JAWIZZ010000037">
    <property type="protein sequence ID" value="KAK5781265.1"/>
    <property type="molecule type" value="Genomic_DNA"/>
</dbReference>
<evidence type="ECO:0000256" key="1">
    <source>
        <dbReference type="ARBA" id="ARBA00012344"/>
    </source>
</evidence>
<name>A0AAN7WJ67_9SACH</name>
<comment type="caution">
    <text evidence="3">The sequence shown here is derived from an EMBL/GenBank/DDBJ whole genome shotgun (WGS) entry which is preliminary data.</text>
</comment>
<accession>A0AAN7WJ67</accession>
<dbReference type="PANTHER" id="PTHR12192:SF2">
    <property type="entry name" value="GLUTATHIONE-SPECIFIC GAMMA-GLUTAMYLCYCLOTRANSFERASE 2"/>
    <property type="match status" value="1"/>
</dbReference>
<dbReference type="Proteomes" id="UP001306508">
    <property type="component" value="Unassembled WGS sequence"/>
</dbReference>
<evidence type="ECO:0000256" key="2">
    <source>
        <dbReference type="ARBA" id="ARBA00023239"/>
    </source>
</evidence>
<dbReference type="GO" id="GO:0005737">
    <property type="term" value="C:cytoplasm"/>
    <property type="evidence" value="ECO:0007669"/>
    <property type="project" value="TreeGrafter"/>
</dbReference>
<dbReference type="GO" id="GO:0061928">
    <property type="term" value="F:glutathione specific gamma-glutamylcyclotransferase activity"/>
    <property type="evidence" value="ECO:0007669"/>
    <property type="project" value="UniProtKB-EC"/>
</dbReference>
<organism evidence="3 4">
    <name type="scientific">Arxiozyma heterogenica</name>
    <dbReference type="NCBI Taxonomy" id="278026"/>
    <lineage>
        <taxon>Eukaryota</taxon>
        <taxon>Fungi</taxon>
        <taxon>Dikarya</taxon>
        <taxon>Ascomycota</taxon>
        <taxon>Saccharomycotina</taxon>
        <taxon>Saccharomycetes</taxon>
        <taxon>Saccharomycetales</taxon>
        <taxon>Saccharomycetaceae</taxon>
        <taxon>Arxiozyma</taxon>
    </lineage>
</organism>
<keyword evidence="2" id="KW-0456">Lyase</keyword>
<keyword evidence="4" id="KW-1185">Reference proteome</keyword>
<dbReference type="InterPro" id="IPR006840">
    <property type="entry name" value="ChaC"/>
</dbReference>
<evidence type="ECO:0000313" key="3">
    <source>
        <dbReference type="EMBL" id="KAK5781265.1"/>
    </source>
</evidence>
<dbReference type="PANTHER" id="PTHR12192">
    <property type="entry name" value="CATION TRANSPORT PROTEIN CHAC-RELATED"/>
    <property type="match status" value="1"/>
</dbReference>
<dbReference type="AlphaFoldDB" id="A0AAN7WJ67"/>
<dbReference type="InterPro" id="IPR013024">
    <property type="entry name" value="GGCT-like"/>
</dbReference>